<protein>
    <recommendedName>
        <fullName evidence="4">G-protein coupled receptors family 3 profile domain-containing protein</fullName>
    </recommendedName>
</protein>
<keyword evidence="1" id="KW-0472">Membrane</keyword>
<dbReference type="Proteomes" id="UP000054047">
    <property type="component" value="Unassembled WGS sequence"/>
</dbReference>
<reference evidence="2 3" key="1">
    <citation type="submission" date="2013-12" db="EMBL/GenBank/DDBJ databases">
        <title>Draft genome of the parsitic nematode Ancylostoma duodenale.</title>
        <authorList>
            <person name="Mitreva M."/>
        </authorList>
    </citation>
    <scope>NUCLEOTIDE SEQUENCE [LARGE SCALE GENOMIC DNA]</scope>
    <source>
        <strain evidence="2 3">Zhejiang</strain>
    </source>
</reference>
<dbReference type="OrthoDB" id="425344at2759"/>
<sequence>IQITSLCMCISLSGTVALVCFFAPKRRAILSDEQEGEPAKKKKNLDDAVFAKFASAAILICKLVLIALATVGDNGRESANIGHYVAIGYSTV</sequence>
<keyword evidence="3" id="KW-1185">Reference proteome</keyword>
<feature type="transmembrane region" description="Helical" evidence="1">
    <location>
        <begin position="49"/>
        <end position="71"/>
    </location>
</feature>
<accession>A0A0C2C3U2</accession>
<name>A0A0C2C3U2_9BILA</name>
<keyword evidence="1" id="KW-0812">Transmembrane</keyword>
<proteinExistence type="predicted"/>
<gene>
    <name evidence="2" type="ORF">ANCDUO_18965</name>
</gene>
<evidence type="ECO:0000256" key="1">
    <source>
        <dbReference type="SAM" id="Phobius"/>
    </source>
</evidence>
<evidence type="ECO:0008006" key="4">
    <source>
        <dbReference type="Google" id="ProtNLM"/>
    </source>
</evidence>
<keyword evidence="1" id="KW-1133">Transmembrane helix</keyword>
<dbReference type="AlphaFoldDB" id="A0A0C2C3U2"/>
<dbReference type="EMBL" id="KN748109">
    <property type="protein sequence ID" value="KIH50953.1"/>
    <property type="molecule type" value="Genomic_DNA"/>
</dbReference>
<evidence type="ECO:0000313" key="3">
    <source>
        <dbReference type="Proteomes" id="UP000054047"/>
    </source>
</evidence>
<feature type="non-terminal residue" evidence="2">
    <location>
        <position position="1"/>
    </location>
</feature>
<organism evidence="2 3">
    <name type="scientific">Ancylostoma duodenale</name>
    <dbReference type="NCBI Taxonomy" id="51022"/>
    <lineage>
        <taxon>Eukaryota</taxon>
        <taxon>Metazoa</taxon>
        <taxon>Ecdysozoa</taxon>
        <taxon>Nematoda</taxon>
        <taxon>Chromadorea</taxon>
        <taxon>Rhabditida</taxon>
        <taxon>Rhabditina</taxon>
        <taxon>Rhabditomorpha</taxon>
        <taxon>Strongyloidea</taxon>
        <taxon>Ancylostomatidae</taxon>
        <taxon>Ancylostomatinae</taxon>
        <taxon>Ancylostoma</taxon>
    </lineage>
</organism>
<evidence type="ECO:0000313" key="2">
    <source>
        <dbReference type="EMBL" id="KIH50953.1"/>
    </source>
</evidence>